<accession>A0A0D2KTI7</accession>
<name>A0A0D2KTI7_HYPSF</name>
<organism evidence="2 3">
    <name type="scientific">Hypholoma sublateritium (strain FD-334 SS-4)</name>
    <dbReference type="NCBI Taxonomy" id="945553"/>
    <lineage>
        <taxon>Eukaryota</taxon>
        <taxon>Fungi</taxon>
        <taxon>Dikarya</taxon>
        <taxon>Basidiomycota</taxon>
        <taxon>Agaricomycotina</taxon>
        <taxon>Agaricomycetes</taxon>
        <taxon>Agaricomycetidae</taxon>
        <taxon>Agaricales</taxon>
        <taxon>Agaricineae</taxon>
        <taxon>Strophariaceae</taxon>
        <taxon>Hypholoma</taxon>
    </lineage>
</organism>
<dbReference type="Proteomes" id="UP000054270">
    <property type="component" value="Unassembled WGS sequence"/>
</dbReference>
<evidence type="ECO:0000313" key="3">
    <source>
        <dbReference type="Proteomes" id="UP000054270"/>
    </source>
</evidence>
<feature type="compositionally biased region" description="Polar residues" evidence="1">
    <location>
        <begin position="33"/>
        <end position="46"/>
    </location>
</feature>
<proteinExistence type="predicted"/>
<gene>
    <name evidence="2" type="ORF">HYPSUDRAFT_45789</name>
</gene>
<evidence type="ECO:0000256" key="1">
    <source>
        <dbReference type="SAM" id="MobiDB-lite"/>
    </source>
</evidence>
<evidence type="ECO:0000313" key="2">
    <source>
        <dbReference type="EMBL" id="KJA17942.1"/>
    </source>
</evidence>
<feature type="region of interest" description="Disordered" evidence="1">
    <location>
        <begin position="32"/>
        <end position="128"/>
    </location>
</feature>
<dbReference type="EMBL" id="KN817596">
    <property type="protein sequence ID" value="KJA17942.1"/>
    <property type="molecule type" value="Genomic_DNA"/>
</dbReference>
<protein>
    <submittedName>
        <fullName evidence="2">Uncharacterized protein</fullName>
    </submittedName>
</protein>
<reference evidence="3" key="1">
    <citation type="submission" date="2014-04" db="EMBL/GenBank/DDBJ databases">
        <title>Evolutionary Origins and Diversification of the Mycorrhizal Mutualists.</title>
        <authorList>
            <consortium name="DOE Joint Genome Institute"/>
            <consortium name="Mycorrhizal Genomics Consortium"/>
            <person name="Kohler A."/>
            <person name="Kuo A."/>
            <person name="Nagy L.G."/>
            <person name="Floudas D."/>
            <person name="Copeland A."/>
            <person name="Barry K.W."/>
            <person name="Cichocki N."/>
            <person name="Veneault-Fourrey C."/>
            <person name="LaButti K."/>
            <person name="Lindquist E.A."/>
            <person name="Lipzen A."/>
            <person name="Lundell T."/>
            <person name="Morin E."/>
            <person name="Murat C."/>
            <person name="Riley R."/>
            <person name="Ohm R."/>
            <person name="Sun H."/>
            <person name="Tunlid A."/>
            <person name="Henrissat B."/>
            <person name="Grigoriev I.V."/>
            <person name="Hibbett D.S."/>
            <person name="Martin F."/>
        </authorList>
    </citation>
    <scope>NUCLEOTIDE SEQUENCE [LARGE SCALE GENOMIC DNA]</scope>
    <source>
        <strain evidence="3">FD-334 SS-4</strain>
    </source>
</reference>
<dbReference type="AlphaFoldDB" id="A0A0D2KTI7"/>
<keyword evidence="3" id="KW-1185">Reference proteome</keyword>
<sequence length="153" mass="17012">MSREQIFVDSGPRNSFHQGEIYKSIICDLHTGSEYSTSSGTVTARQNTERDTIGQSERPSASEGMEEMEVWKGKQRADAPSPPSGPPLEEAVAREEPPTGSIRRWKEPKVSNPRESTDYPLGSSRHKGFTIQLCDPSVPTERQKYFGRGRQAG</sequence>